<proteinExistence type="predicted"/>
<accession>A0ABU0AIT8</accession>
<gene>
    <name evidence="2" type="ORF">J2S17_003066</name>
</gene>
<evidence type="ECO:0000259" key="1">
    <source>
        <dbReference type="Pfam" id="PF01526"/>
    </source>
</evidence>
<dbReference type="EMBL" id="JAUSUB010000013">
    <property type="protein sequence ID" value="MDQ0271178.1"/>
    <property type="molecule type" value="Genomic_DNA"/>
</dbReference>
<reference evidence="2 3" key="1">
    <citation type="submission" date="2023-07" db="EMBL/GenBank/DDBJ databases">
        <title>Genomic Encyclopedia of Type Strains, Phase IV (KMG-IV): sequencing the most valuable type-strain genomes for metagenomic binning, comparative biology and taxonomic classification.</title>
        <authorList>
            <person name="Goeker M."/>
        </authorList>
    </citation>
    <scope>NUCLEOTIDE SEQUENCE [LARGE SCALE GENOMIC DNA]</scope>
    <source>
        <strain evidence="2 3">DSM 23494</strain>
    </source>
</reference>
<feature type="domain" description="Tn3 transposase DDE" evidence="1">
    <location>
        <begin position="1"/>
        <end position="339"/>
    </location>
</feature>
<dbReference type="Pfam" id="PF01526">
    <property type="entry name" value="DDE_Tnp_Tn3"/>
    <property type="match status" value="1"/>
</dbReference>
<name>A0ABU0AIT8_9BACI</name>
<evidence type="ECO:0000313" key="2">
    <source>
        <dbReference type="EMBL" id="MDQ0271178.1"/>
    </source>
</evidence>
<protein>
    <submittedName>
        <fullName evidence="2">TnpA family transposase</fullName>
    </submittedName>
</protein>
<comment type="caution">
    <text evidence="2">The sequence shown here is derived from an EMBL/GenBank/DDBJ whole genome shotgun (WGS) entry which is preliminary data.</text>
</comment>
<sequence>MAEATPGISYRQMANVALWRMDEDALNRAQATLVNFHHKMSLSSFWGDGSTSSSDGMRVQVGVSSLHADANPHYGSGKGATIYRFTSDQFSSFYTKVINTNARDAVHVIDGLLHHETDLNIEGHFTDTAGYTDSVFGLSHLLGFRFAPRLRDLTDSKLYTMDIMEDFEEIHTLFRGKINTKIIRDNFDDVLRLAHSIREGTVSGSLIMGKLGSYARQNKVSKTLSEIGRIEKTIFILDYILNESLRRRVQRGLNKGEAMNALAGAIFFGKHGELRERSLQDQLQRASALNIIINAISLWNTVYLTEAINHLKQNGELDEDLLPHVSPLAWEHINFLGEYKFDSISKTSLQSLPSLNIKAESPLA</sequence>
<evidence type="ECO:0000313" key="3">
    <source>
        <dbReference type="Proteomes" id="UP001238088"/>
    </source>
</evidence>
<organism evidence="2 3">
    <name type="scientific">Cytobacillus purgationiresistens</name>
    <dbReference type="NCBI Taxonomy" id="863449"/>
    <lineage>
        <taxon>Bacteria</taxon>
        <taxon>Bacillati</taxon>
        <taxon>Bacillota</taxon>
        <taxon>Bacilli</taxon>
        <taxon>Bacillales</taxon>
        <taxon>Bacillaceae</taxon>
        <taxon>Cytobacillus</taxon>
    </lineage>
</organism>
<dbReference type="Proteomes" id="UP001238088">
    <property type="component" value="Unassembled WGS sequence"/>
</dbReference>
<keyword evidence="3" id="KW-1185">Reference proteome</keyword>
<dbReference type="InterPro" id="IPR002513">
    <property type="entry name" value="Tn3_Tnp_DDE_dom"/>
</dbReference>